<feature type="domain" description="LYC1 C-terminal" evidence="1">
    <location>
        <begin position="164"/>
        <end position="378"/>
    </location>
</feature>
<organism evidence="2 3">
    <name type="scientific">Ascobolus immersus RN42</name>
    <dbReference type="NCBI Taxonomy" id="1160509"/>
    <lineage>
        <taxon>Eukaryota</taxon>
        <taxon>Fungi</taxon>
        <taxon>Dikarya</taxon>
        <taxon>Ascomycota</taxon>
        <taxon>Pezizomycotina</taxon>
        <taxon>Pezizomycetes</taxon>
        <taxon>Pezizales</taxon>
        <taxon>Ascobolaceae</taxon>
        <taxon>Ascobolus</taxon>
    </lineage>
</organism>
<evidence type="ECO:0000313" key="2">
    <source>
        <dbReference type="EMBL" id="RPA74343.1"/>
    </source>
</evidence>
<sequence length="378" mass="43516">MTKEEFEVVHPTEKEKRSIWRQNFKDWGGDLTEQQYIDREIRGQKFPLTQKGGIQFFILVSPSQKNEDGTRKVLSYCEYIVKPAIVNYADGRLEEVNSYALGSVFTPTDCRKKGHAKTMLKLLGQKIDRDVRTGLKNIPFTVLYSDVGKEFYSRLGWHPHESHHLHLPPMAGPQFSTSHNYIDAMALQDLCVIDIAHIKTLVSQPLPSNVSARISFLPTSYVLDWHEQRSNYVSMIKSGKSSCLHGLQTTDGRMWIVWTHWVSNRHRKLVILRFVDLDEGQVLDSASEAKRRENVKLLLKGAQREAYDWDLAKGVEMWNPTPLVREVAAEIQGSSVVERHQSSIPSLRWHPRNQSEVGVGVDEGKEIRWVNNEFYSWC</sequence>
<dbReference type="Pfam" id="PF22998">
    <property type="entry name" value="GNAT_LYC1-like"/>
    <property type="match status" value="1"/>
</dbReference>
<protein>
    <recommendedName>
        <fullName evidence="1">LYC1 C-terminal domain-containing protein</fullName>
    </recommendedName>
</protein>
<proteinExistence type="predicted"/>
<gene>
    <name evidence="2" type="ORF">BJ508DRAFT_333181</name>
</gene>
<dbReference type="PANTHER" id="PTHR34815">
    <property type="entry name" value="LYSINE ACETYLTRANSFERASE"/>
    <property type="match status" value="1"/>
</dbReference>
<dbReference type="InterPro" id="IPR016181">
    <property type="entry name" value="Acyl_CoA_acyltransferase"/>
</dbReference>
<dbReference type="AlphaFoldDB" id="A0A3N4HKE7"/>
<dbReference type="SUPFAM" id="SSF55729">
    <property type="entry name" value="Acyl-CoA N-acyltransferases (Nat)"/>
    <property type="match status" value="1"/>
</dbReference>
<dbReference type="EMBL" id="ML119793">
    <property type="protein sequence ID" value="RPA74343.1"/>
    <property type="molecule type" value="Genomic_DNA"/>
</dbReference>
<evidence type="ECO:0000313" key="3">
    <source>
        <dbReference type="Proteomes" id="UP000275078"/>
    </source>
</evidence>
<evidence type="ECO:0000259" key="1">
    <source>
        <dbReference type="Pfam" id="PF22998"/>
    </source>
</evidence>
<dbReference type="Gene3D" id="3.40.630.30">
    <property type="match status" value="1"/>
</dbReference>
<reference evidence="2 3" key="1">
    <citation type="journal article" date="2018" name="Nat. Ecol. Evol.">
        <title>Pezizomycetes genomes reveal the molecular basis of ectomycorrhizal truffle lifestyle.</title>
        <authorList>
            <person name="Murat C."/>
            <person name="Payen T."/>
            <person name="Noel B."/>
            <person name="Kuo A."/>
            <person name="Morin E."/>
            <person name="Chen J."/>
            <person name="Kohler A."/>
            <person name="Krizsan K."/>
            <person name="Balestrini R."/>
            <person name="Da Silva C."/>
            <person name="Montanini B."/>
            <person name="Hainaut M."/>
            <person name="Levati E."/>
            <person name="Barry K.W."/>
            <person name="Belfiori B."/>
            <person name="Cichocki N."/>
            <person name="Clum A."/>
            <person name="Dockter R.B."/>
            <person name="Fauchery L."/>
            <person name="Guy J."/>
            <person name="Iotti M."/>
            <person name="Le Tacon F."/>
            <person name="Lindquist E.A."/>
            <person name="Lipzen A."/>
            <person name="Malagnac F."/>
            <person name="Mello A."/>
            <person name="Molinier V."/>
            <person name="Miyauchi S."/>
            <person name="Poulain J."/>
            <person name="Riccioni C."/>
            <person name="Rubini A."/>
            <person name="Sitrit Y."/>
            <person name="Splivallo R."/>
            <person name="Traeger S."/>
            <person name="Wang M."/>
            <person name="Zifcakova L."/>
            <person name="Wipf D."/>
            <person name="Zambonelli A."/>
            <person name="Paolocci F."/>
            <person name="Nowrousian M."/>
            <person name="Ottonello S."/>
            <person name="Baldrian P."/>
            <person name="Spatafora J.W."/>
            <person name="Henrissat B."/>
            <person name="Nagy L.G."/>
            <person name="Aury J.M."/>
            <person name="Wincker P."/>
            <person name="Grigoriev I.V."/>
            <person name="Bonfante P."/>
            <person name="Martin F.M."/>
        </authorList>
    </citation>
    <scope>NUCLEOTIDE SEQUENCE [LARGE SCALE GENOMIC DNA]</scope>
    <source>
        <strain evidence="2 3">RN42</strain>
    </source>
</reference>
<dbReference type="PANTHER" id="PTHR34815:SF2">
    <property type="entry name" value="N-ACETYLTRANSFERASE DOMAIN-CONTAINING PROTEIN"/>
    <property type="match status" value="1"/>
</dbReference>
<dbReference type="InterPro" id="IPR053013">
    <property type="entry name" value="LAT"/>
</dbReference>
<dbReference type="InterPro" id="IPR055100">
    <property type="entry name" value="GNAT_LYC1-like"/>
</dbReference>
<accession>A0A3N4HKE7</accession>
<name>A0A3N4HKE7_ASCIM</name>
<dbReference type="STRING" id="1160509.A0A3N4HKE7"/>
<dbReference type="Proteomes" id="UP000275078">
    <property type="component" value="Unassembled WGS sequence"/>
</dbReference>
<keyword evidence="3" id="KW-1185">Reference proteome</keyword>
<dbReference type="OrthoDB" id="2020070at2759"/>